<sequence>MAAYATSHITRPISMQGERINCRHCGKIGHEEANFYGLIGCPRGWGSRGGRGTRGRGRAQGEKDALVLGVAEDEKLHTQLRQQFKASGLATAPNPGCLHEDESSRSHPGPQDGPNSSPQPIIEREGAVGPREDQATFEGATPTMFGPRSDAAPRPRTSRDRGWAGHRQPSSDIPKKRGHAGNSPGPQDFIPRSPGA</sequence>
<organism evidence="2 3">
    <name type="scientific">Carnegiea gigantea</name>
    <dbReference type="NCBI Taxonomy" id="171969"/>
    <lineage>
        <taxon>Eukaryota</taxon>
        <taxon>Viridiplantae</taxon>
        <taxon>Streptophyta</taxon>
        <taxon>Embryophyta</taxon>
        <taxon>Tracheophyta</taxon>
        <taxon>Spermatophyta</taxon>
        <taxon>Magnoliopsida</taxon>
        <taxon>eudicotyledons</taxon>
        <taxon>Gunneridae</taxon>
        <taxon>Pentapetalae</taxon>
        <taxon>Caryophyllales</taxon>
        <taxon>Cactineae</taxon>
        <taxon>Cactaceae</taxon>
        <taxon>Cactoideae</taxon>
        <taxon>Echinocereeae</taxon>
        <taxon>Carnegiea</taxon>
    </lineage>
</organism>
<evidence type="ECO:0000256" key="1">
    <source>
        <dbReference type="SAM" id="MobiDB-lite"/>
    </source>
</evidence>
<feature type="compositionally biased region" description="Basic and acidic residues" evidence="1">
    <location>
        <begin position="122"/>
        <end position="134"/>
    </location>
</feature>
<name>A0A9Q1KXB4_9CARY</name>
<keyword evidence="3" id="KW-1185">Reference proteome</keyword>
<evidence type="ECO:0000313" key="3">
    <source>
        <dbReference type="Proteomes" id="UP001153076"/>
    </source>
</evidence>
<dbReference type="AlphaFoldDB" id="A0A9Q1KXB4"/>
<accession>A0A9Q1KXB4</accession>
<proteinExistence type="predicted"/>
<comment type="caution">
    <text evidence="2">The sequence shown here is derived from an EMBL/GenBank/DDBJ whole genome shotgun (WGS) entry which is preliminary data.</text>
</comment>
<feature type="region of interest" description="Disordered" evidence="1">
    <location>
        <begin position="87"/>
        <end position="196"/>
    </location>
</feature>
<dbReference type="EMBL" id="JAKOGI010000010">
    <property type="protein sequence ID" value="KAJ8451342.1"/>
    <property type="molecule type" value="Genomic_DNA"/>
</dbReference>
<feature type="compositionally biased region" description="Basic and acidic residues" evidence="1">
    <location>
        <begin position="151"/>
        <end position="163"/>
    </location>
</feature>
<dbReference type="Proteomes" id="UP001153076">
    <property type="component" value="Unassembled WGS sequence"/>
</dbReference>
<protein>
    <submittedName>
        <fullName evidence="2">Uncharacterized protein</fullName>
    </submittedName>
</protein>
<gene>
    <name evidence="2" type="ORF">Cgig2_014114</name>
</gene>
<evidence type="ECO:0000313" key="2">
    <source>
        <dbReference type="EMBL" id="KAJ8451342.1"/>
    </source>
</evidence>
<reference evidence="2" key="1">
    <citation type="submission" date="2022-04" db="EMBL/GenBank/DDBJ databases">
        <title>Carnegiea gigantea Genome sequencing and assembly v2.</title>
        <authorList>
            <person name="Copetti D."/>
            <person name="Sanderson M.J."/>
            <person name="Burquez A."/>
            <person name="Wojciechowski M.F."/>
        </authorList>
    </citation>
    <scope>NUCLEOTIDE SEQUENCE</scope>
    <source>
        <strain evidence="2">SGP5-SGP5p</strain>
        <tissue evidence="2">Aerial part</tissue>
    </source>
</reference>